<sequence length="188" mass="21577">MKTPILFKNLSSFLSVLFLAVFLMTAIRCSPPPPEPPVDDSYKKKLITHEEARVLFDEYSATNNKVLMESRNGNPDSRWYWFSIEEMEGYIKYVKQNAQEKNLKDVGIRIYMGKYPTNHPANKMAKPEYAGYQTVFLMPTAKKSLDSTNSMEKRRGVITDENEDVKEIQPMNMTNLAPPPNALVNTMN</sequence>
<proteinExistence type="predicted"/>
<keyword evidence="2" id="KW-1185">Reference proteome</keyword>
<gene>
    <name evidence="1" type="ORF">OF897_02020</name>
</gene>
<evidence type="ECO:0000313" key="1">
    <source>
        <dbReference type="EMBL" id="MCX8522695.1"/>
    </source>
</evidence>
<dbReference type="EMBL" id="JAOVZW010000001">
    <property type="protein sequence ID" value="MCX8522695.1"/>
    <property type="molecule type" value="Genomic_DNA"/>
</dbReference>
<protein>
    <recommendedName>
        <fullName evidence="3">Lipoprotein</fullName>
    </recommendedName>
</protein>
<reference evidence="1" key="1">
    <citation type="submission" date="2022-10" db="EMBL/GenBank/DDBJ databases">
        <title>Chryseobacterium sp. nov., a novel bacterial species.</title>
        <authorList>
            <person name="Cao Y."/>
        </authorList>
    </citation>
    <scope>NUCLEOTIDE SEQUENCE</scope>
    <source>
        <strain evidence="1">CCTCC AB2015118</strain>
    </source>
</reference>
<name>A0ABT3XKM8_9FLAO</name>
<evidence type="ECO:0008006" key="3">
    <source>
        <dbReference type="Google" id="ProtNLM"/>
    </source>
</evidence>
<accession>A0ABT3XKM8</accession>
<evidence type="ECO:0000313" key="2">
    <source>
        <dbReference type="Proteomes" id="UP001073122"/>
    </source>
</evidence>
<dbReference type="Proteomes" id="UP001073122">
    <property type="component" value="Unassembled WGS sequence"/>
</dbReference>
<dbReference type="RefSeq" id="WP_267264016.1">
    <property type="nucleotide sequence ID" value="NZ_JAOVZW010000001.1"/>
</dbReference>
<organism evidence="1 2">
    <name type="scientific">Chryseobacterium formosus</name>
    <dbReference type="NCBI Taxonomy" id="1537363"/>
    <lineage>
        <taxon>Bacteria</taxon>
        <taxon>Pseudomonadati</taxon>
        <taxon>Bacteroidota</taxon>
        <taxon>Flavobacteriia</taxon>
        <taxon>Flavobacteriales</taxon>
        <taxon>Weeksellaceae</taxon>
        <taxon>Chryseobacterium group</taxon>
        <taxon>Chryseobacterium</taxon>
    </lineage>
</organism>
<comment type="caution">
    <text evidence="1">The sequence shown here is derived from an EMBL/GenBank/DDBJ whole genome shotgun (WGS) entry which is preliminary data.</text>
</comment>